<proteinExistence type="predicted"/>
<dbReference type="InterPro" id="IPR013761">
    <property type="entry name" value="SAM/pointed_sf"/>
</dbReference>
<comment type="caution">
    <text evidence="3">The sequence shown here is derived from an EMBL/GenBank/DDBJ whole genome shotgun (WGS) entry which is preliminary data.</text>
</comment>
<dbReference type="PROSITE" id="PS50105">
    <property type="entry name" value="SAM_DOMAIN"/>
    <property type="match status" value="1"/>
</dbReference>
<dbReference type="InterPro" id="IPR001660">
    <property type="entry name" value="SAM"/>
</dbReference>
<dbReference type="Proteomes" id="UP001141327">
    <property type="component" value="Unassembled WGS sequence"/>
</dbReference>
<gene>
    <name evidence="3" type="ORF">PAPYR_2550</name>
</gene>
<feature type="region of interest" description="Disordered" evidence="1">
    <location>
        <begin position="427"/>
        <end position="492"/>
    </location>
</feature>
<keyword evidence="4" id="KW-1185">Reference proteome</keyword>
<evidence type="ECO:0000313" key="3">
    <source>
        <dbReference type="EMBL" id="KAJ4461103.1"/>
    </source>
</evidence>
<dbReference type="Gene3D" id="1.10.150.50">
    <property type="entry name" value="Transcription Factor, Ets-1"/>
    <property type="match status" value="1"/>
</dbReference>
<protein>
    <recommendedName>
        <fullName evidence="2">SAM domain-containing protein</fullName>
    </recommendedName>
</protein>
<feature type="domain" description="SAM" evidence="2">
    <location>
        <begin position="496"/>
        <end position="560"/>
    </location>
</feature>
<name>A0ABQ8US00_9EUKA</name>
<organism evidence="3 4">
    <name type="scientific">Paratrimastix pyriformis</name>
    <dbReference type="NCBI Taxonomy" id="342808"/>
    <lineage>
        <taxon>Eukaryota</taxon>
        <taxon>Metamonada</taxon>
        <taxon>Preaxostyla</taxon>
        <taxon>Paratrimastigidae</taxon>
        <taxon>Paratrimastix</taxon>
    </lineage>
</organism>
<evidence type="ECO:0000313" key="4">
    <source>
        <dbReference type="Proteomes" id="UP001141327"/>
    </source>
</evidence>
<dbReference type="SMART" id="SM00454">
    <property type="entry name" value="SAM"/>
    <property type="match status" value="1"/>
</dbReference>
<feature type="compositionally biased region" description="Pro residues" evidence="1">
    <location>
        <begin position="453"/>
        <end position="467"/>
    </location>
</feature>
<sequence>MHFSPDGIHFALSSSNLPLQRLEGELAKRNLRTIEDLHSHPDISKAIASMLSAYAQGQGSDADVVNVERLLGIAPPPPAGVFGWVRSWFGGAAPPAAEASPVALAPVPVAPAPVVAATAQDTLAPPLTETGVPATATATATQPHSPLKPIPVHVGAAVRGAPAPTFDEAVSDEEEEPSAHSAGEGSTFAVGVLPADVFGTPAAVSSESPLSTSPPAAPAPAKAASPSPAEAEGTPIDLAIEPTPEATAQVQAMAMAPVEALTPERDDVPEFAVLAVAAAPAQPADLVPIVAAAAGEEQADAGVRIEFVPAPGTKVEGDEDADSVAIEVTPAAAEAQPDEELQIATPALVISPLAPAADAAPATSPAPTPALVISPLGCESPQPTDATTPAPAPAVAVAVAVTVAPIVAAAAAPAAARAEDADDAPELTISPMAPATPRSAQSVEEEAAAPVSPMAPPVSVPPEPASPAPGDVVVSPLAPRTPSQPTGTIRPITPGMASFDVGTWLDSLGLGRYTPLFLASSCTTPFSVATLSDADLIELGVAVMGHRRHIMGAAQALFGTPPSPQSALTPSRGPRSVKRSMIPSRLTEDEMPPSSEDSEPAEK</sequence>
<feature type="region of interest" description="Disordered" evidence="1">
    <location>
        <begin position="203"/>
        <end position="234"/>
    </location>
</feature>
<evidence type="ECO:0000256" key="1">
    <source>
        <dbReference type="SAM" id="MobiDB-lite"/>
    </source>
</evidence>
<dbReference type="EMBL" id="JAPMOS010000009">
    <property type="protein sequence ID" value="KAJ4461103.1"/>
    <property type="molecule type" value="Genomic_DNA"/>
</dbReference>
<accession>A0ABQ8US00</accession>
<dbReference type="Pfam" id="PF07647">
    <property type="entry name" value="SAM_2"/>
    <property type="match status" value="1"/>
</dbReference>
<reference evidence="3" key="1">
    <citation type="journal article" date="2022" name="bioRxiv">
        <title>Genomics of Preaxostyla Flagellates Illuminates Evolutionary Transitions and the Path Towards Mitochondrial Loss.</title>
        <authorList>
            <person name="Novak L.V.F."/>
            <person name="Treitli S.C."/>
            <person name="Pyrih J."/>
            <person name="Halakuc P."/>
            <person name="Pipaliya S.V."/>
            <person name="Vacek V."/>
            <person name="Brzon O."/>
            <person name="Soukal P."/>
            <person name="Eme L."/>
            <person name="Dacks J.B."/>
            <person name="Karnkowska A."/>
            <person name="Elias M."/>
            <person name="Hampl V."/>
        </authorList>
    </citation>
    <scope>NUCLEOTIDE SEQUENCE</scope>
    <source>
        <strain evidence="3">RCP-MX</strain>
    </source>
</reference>
<dbReference type="SUPFAM" id="SSF47769">
    <property type="entry name" value="SAM/Pointed domain"/>
    <property type="match status" value="1"/>
</dbReference>
<feature type="compositionally biased region" description="Low complexity" evidence="1">
    <location>
        <begin position="203"/>
        <end position="232"/>
    </location>
</feature>
<evidence type="ECO:0000259" key="2">
    <source>
        <dbReference type="PROSITE" id="PS50105"/>
    </source>
</evidence>
<feature type="region of interest" description="Disordered" evidence="1">
    <location>
        <begin position="557"/>
        <end position="603"/>
    </location>
</feature>